<gene>
    <name evidence="2" type="ORF">HID58_015084</name>
</gene>
<proteinExistence type="predicted"/>
<evidence type="ECO:0000313" key="3">
    <source>
        <dbReference type="Proteomes" id="UP000824890"/>
    </source>
</evidence>
<feature type="region of interest" description="Disordered" evidence="1">
    <location>
        <begin position="89"/>
        <end position="110"/>
    </location>
</feature>
<evidence type="ECO:0000313" key="2">
    <source>
        <dbReference type="EMBL" id="KAH0929357.1"/>
    </source>
</evidence>
<accession>A0ABQ8DJ26</accession>
<reference evidence="2 3" key="1">
    <citation type="submission" date="2021-05" db="EMBL/GenBank/DDBJ databases">
        <title>Genome Assembly of Synthetic Allotetraploid Brassica napus Reveals Homoeologous Exchanges between Subgenomes.</title>
        <authorList>
            <person name="Davis J.T."/>
        </authorList>
    </citation>
    <scope>NUCLEOTIDE SEQUENCE [LARGE SCALE GENOMIC DNA]</scope>
    <source>
        <strain evidence="3">cv. Da-Ae</strain>
        <tissue evidence="2">Seedling</tissue>
    </source>
</reference>
<evidence type="ECO:0000256" key="1">
    <source>
        <dbReference type="SAM" id="MobiDB-lite"/>
    </source>
</evidence>
<feature type="region of interest" description="Disordered" evidence="1">
    <location>
        <begin position="35"/>
        <end position="73"/>
    </location>
</feature>
<name>A0ABQ8DJ26_BRANA</name>
<sequence>MPNKLHSKRYGQQTDRASCCCTIKKIRPCNCYGETEAGGDDISDSPNMSRGSGGSGAGIPPSRSRGRADGGVQEVGEGAIMILKLEMSPLTPWKKGRGGRRERHKRERVG</sequence>
<dbReference type="EMBL" id="JAGKQM010000004">
    <property type="protein sequence ID" value="KAH0929357.1"/>
    <property type="molecule type" value="Genomic_DNA"/>
</dbReference>
<protein>
    <submittedName>
        <fullName evidence="2">Uncharacterized protein</fullName>
    </submittedName>
</protein>
<feature type="compositionally biased region" description="Basic residues" evidence="1">
    <location>
        <begin position="94"/>
        <end position="110"/>
    </location>
</feature>
<organism evidence="2 3">
    <name type="scientific">Brassica napus</name>
    <name type="common">Rape</name>
    <dbReference type="NCBI Taxonomy" id="3708"/>
    <lineage>
        <taxon>Eukaryota</taxon>
        <taxon>Viridiplantae</taxon>
        <taxon>Streptophyta</taxon>
        <taxon>Embryophyta</taxon>
        <taxon>Tracheophyta</taxon>
        <taxon>Spermatophyta</taxon>
        <taxon>Magnoliopsida</taxon>
        <taxon>eudicotyledons</taxon>
        <taxon>Gunneridae</taxon>
        <taxon>Pentapetalae</taxon>
        <taxon>rosids</taxon>
        <taxon>malvids</taxon>
        <taxon>Brassicales</taxon>
        <taxon>Brassicaceae</taxon>
        <taxon>Brassiceae</taxon>
        <taxon>Brassica</taxon>
    </lineage>
</organism>
<dbReference type="Proteomes" id="UP000824890">
    <property type="component" value="Unassembled WGS sequence"/>
</dbReference>
<keyword evidence="3" id="KW-1185">Reference proteome</keyword>
<comment type="caution">
    <text evidence="2">The sequence shown here is derived from an EMBL/GenBank/DDBJ whole genome shotgun (WGS) entry which is preliminary data.</text>
</comment>